<dbReference type="InterPro" id="IPR003593">
    <property type="entry name" value="AAA+_ATPase"/>
</dbReference>
<evidence type="ECO:0000256" key="4">
    <source>
        <dbReference type="ARBA" id="ARBA00022840"/>
    </source>
</evidence>
<dbReference type="Pfam" id="PF00005">
    <property type="entry name" value="ABC_tran"/>
    <property type="match status" value="1"/>
</dbReference>
<dbReference type="PROSITE" id="PS00211">
    <property type="entry name" value="ABC_TRANSPORTER_1"/>
    <property type="match status" value="1"/>
</dbReference>
<keyword evidence="2" id="KW-0813">Transport</keyword>
<dbReference type="InterPro" id="IPR052156">
    <property type="entry name" value="BCAA_Transport_ATP-bd_LivF"/>
</dbReference>
<dbReference type="InterPro" id="IPR003439">
    <property type="entry name" value="ABC_transporter-like_ATP-bd"/>
</dbReference>
<organism evidence="7 8">
    <name type="scientific">Chitinophaga horti</name>
    <dbReference type="NCBI Taxonomy" id="2920382"/>
    <lineage>
        <taxon>Bacteria</taxon>
        <taxon>Pseudomonadati</taxon>
        <taxon>Bacteroidota</taxon>
        <taxon>Chitinophagia</taxon>
        <taxon>Chitinophagales</taxon>
        <taxon>Chitinophagaceae</taxon>
        <taxon>Chitinophaga</taxon>
    </lineage>
</organism>
<keyword evidence="8" id="KW-1185">Reference proteome</keyword>
<reference evidence="7" key="1">
    <citation type="submission" date="2022-10" db="EMBL/GenBank/DDBJ databases">
        <title>Chitinophaga sp. nov., isolated from soil.</title>
        <authorList>
            <person name="Jeon C.O."/>
        </authorList>
    </citation>
    <scope>NUCLEOTIDE SEQUENCE</scope>
    <source>
        <strain evidence="7">R8</strain>
    </source>
</reference>
<comment type="similarity">
    <text evidence="1">Belongs to the ABC transporter superfamily.</text>
</comment>
<dbReference type="Gene3D" id="3.40.50.300">
    <property type="entry name" value="P-loop containing nucleotide triphosphate hydrolases"/>
    <property type="match status" value="1"/>
</dbReference>
<dbReference type="InterPro" id="IPR027417">
    <property type="entry name" value="P-loop_NTPase"/>
</dbReference>
<evidence type="ECO:0000256" key="2">
    <source>
        <dbReference type="ARBA" id="ARBA00022448"/>
    </source>
</evidence>
<dbReference type="InterPro" id="IPR017871">
    <property type="entry name" value="ABC_transporter-like_CS"/>
</dbReference>
<evidence type="ECO:0000256" key="5">
    <source>
        <dbReference type="ARBA" id="ARBA00022970"/>
    </source>
</evidence>
<protein>
    <submittedName>
        <fullName evidence="7">ATP-binding cassette domain-containing protein</fullName>
    </submittedName>
</protein>
<accession>A0ABY6J5V7</accession>
<proteinExistence type="inferred from homology"/>
<gene>
    <name evidence="7" type="ORF">MKQ68_00770</name>
</gene>
<evidence type="ECO:0000313" key="7">
    <source>
        <dbReference type="EMBL" id="UYQ93632.1"/>
    </source>
</evidence>
<evidence type="ECO:0000259" key="6">
    <source>
        <dbReference type="PROSITE" id="PS50893"/>
    </source>
</evidence>
<dbReference type="PANTHER" id="PTHR43820">
    <property type="entry name" value="HIGH-AFFINITY BRANCHED-CHAIN AMINO ACID TRANSPORT ATP-BINDING PROTEIN LIVF"/>
    <property type="match status" value="1"/>
</dbReference>
<dbReference type="SUPFAM" id="SSF52540">
    <property type="entry name" value="P-loop containing nucleoside triphosphate hydrolases"/>
    <property type="match status" value="1"/>
</dbReference>
<dbReference type="PANTHER" id="PTHR43820:SF4">
    <property type="entry name" value="HIGH-AFFINITY BRANCHED-CHAIN AMINO ACID TRANSPORT ATP-BINDING PROTEIN LIVF"/>
    <property type="match status" value="1"/>
</dbReference>
<feature type="domain" description="ABC transporter" evidence="6">
    <location>
        <begin position="5"/>
        <end position="216"/>
    </location>
</feature>
<evidence type="ECO:0000256" key="3">
    <source>
        <dbReference type="ARBA" id="ARBA00022741"/>
    </source>
</evidence>
<keyword evidence="4 7" id="KW-0067">ATP-binding</keyword>
<dbReference type="SMART" id="SM00382">
    <property type="entry name" value="AAA"/>
    <property type="match status" value="1"/>
</dbReference>
<dbReference type="RefSeq" id="WP_244837357.1">
    <property type="nucleotide sequence ID" value="NZ_CP107006.1"/>
</dbReference>
<keyword evidence="3" id="KW-0547">Nucleotide-binding</keyword>
<sequence length="218" mass="24327">MKHTLQADSIFFEVSGRNILKGGWMMAETGSIVALFGRNGCGKSSLLNVIYGSLTAESGTTRIDGQYLKVPYQHPHLLRYLPAYSFTPPGLTVRRVLADYGITQALLLREFPEFTDRLQQRVGSFSSGERRLLEILLVVMSNSAFVMLDEPFLYLSPIHAEKVLQLIQSRKAQTGFIITDHQYELLFPAADTKMVLVNGQMSVVHTPADLEASGYIKL</sequence>
<dbReference type="PROSITE" id="PS50893">
    <property type="entry name" value="ABC_TRANSPORTER_2"/>
    <property type="match status" value="1"/>
</dbReference>
<evidence type="ECO:0000256" key="1">
    <source>
        <dbReference type="ARBA" id="ARBA00005417"/>
    </source>
</evidence>
<keyword evidence="5" id="KW-0029">Amino-acid transport</keyword>
<dbReference type="GO" id="GO:0005524">
    <property type="term" value="F:ATP binding"/>
    <property type="evidence" value="ECO:0007669"/>
    <property type="project" value="UniProtKB-KW"/>
</dbReference>
<name>A0ABY6J5V7_9BACT</name>
<evidence type="ECO:0000313" key="8">
    <source>
        <dbReference type="Proteomes" id="UP001162741"/>
    </source>
</evidence>
<dbReference type="Proteomes" id="UP001162741">
    <property type="component" value="Chromosome"/>
</dbReference>
<dbReference type="EMBL" id="CP107006">
    <property type="protein sequence ID" value="UYQ93632.1"/>
    <property type="molecule type" value="Genomic_DNA"/>
</dbReference>